<protein>
    <submittedName>
        <fullName evidence="4">Nitroreductase family deazaflavin-dependent oxidoreductase</fullName>
    </submittedName>
</protein>
<dbReference type="PANTHER" id="PTHR39428:SF1">
    <property type="entry name" value="F420H(2)-DEPENDENT QUINONE REDUCTASE RV1261C"/>
    <property type="match status" value="1"/>
</dbReference>
<evidence type="ECO:0000256" key="1">
    <source>
        <dbReference type="ARBA" id="ARBA00008710"/>
    </source>
</evidence>
<evidence type="ECO:0000256" key="3">
    <source>
        <dbReference type="SAM" id="MobiDB-lite"/>
    </source>
</evidence>
<dbReference type="GO" id="GO:0016491">
    <property type="term" value="F:oxidoreductase activity"/>
    <property type="evidence" value="ECO:0007669"/>
    <property type="project" value="InterPro"/>
</dbReference>
<dbReference type="Gene3D" id="2.30.110.10">
    <property type="entry name" value="Electron Transport, Fmn-binding Protein, Chain A"/>
    <property type="match status" value="1"/>
</dbReference>
<dbReference type="SUPFAM" id="SSF50475">
    <property type="entry name" value="FMN-binding split barrel"/>
    <property type="match status" value="1"/>
</dbReference>
<dbReference type="InterPro" id="IPR012349">
    <property type="entry name" value="Split_barrel_FMN-bd"/>
</dbReference>
<proteinExistence type="inferred from homology"/>
<keyword evidence="5" id="KW-1185">Reference proteome</keyword>
<comment type="catalytic activity">
    <reaction evidence="2">
        <text>oxidized coenzyme F420-(gamma-L-Glu)(n) + a quinol + H(+) = reduced coenzyme F420-(gamma-L-Glu)(n) + a quinone</text>
        <dbReference type="Rhea" id="RHEA:39663"/>
        <dbReference type="Rhea" id="RHEA-COMP:12939"/>
        <dbReference type="Rhea" id="RHEA-COMP:14378"/>
        <dbReference type="ChEBI" id="CHEBI:15378"/>
        <dbReference type="ChEBI" id="CHEBI:24646"/>
        <dbReference type="ChEBI" id="CHEBI:132124"/>
        <dbReference type="ChEBI" id="CHEBI:133980"/>
        <dbReference type="ChEBI" id="CHEBI:139511"/>
    </reaction>
</comment>
<gene>
    <name evidence="4" type="ORF">FJ657_05020</name>
</gene>
<dbReference type="PANTHER" id="PTHR39428">
    <property type="entry name" value="F420H(2)-DEPENDENT QUINONE REDUCTASE RV1261C"/>
    <property type="match status" value="1"/>
</dbReference>
<name>A0A506Y5S7_9MICO</name>
<dbReference type="EMBL" id="VHQG01000001">
    <property type="protein sequence ID" value="TPW77996.1"/>
    <property type="molecule type" value="Genomic_DNA"/>
</dbReference>
<reference evidence="4 5" key="1">
    <citation type="submission" date="2019-06" db="EMBL/GenBank/DDBJ databases">
        <authorList>
            <person name="Li F."/>
        </authorList>
    </citation>
    <scope>NUCLEOTIDE SEQUENCE [LARGE SCALE GENOMIC DNA]</scope>
    <source>
        <strain evidence="4 5">10F1D-1</strain>
    </source>
</reference>
<accession>A0A506Y5S7</accession>
<evidence type="ECO:0000313" key="5">
    <source>
        <dbReference type="Proteomes" id="UP000316252"/>
    </source>
</evidence>
<dbReference type="OrthoDB" id="8225825at2"/>
<comment type="caution">
    <text evidence="4">The sequence shown here is derived from an EMBL/GenBank/DDBJ whole genome shotgun (WGS) entry which is preliminary data.</text>
</comment>
<feature type="compositionally biased region" description="Basic and acidic residues" evidence="3">
    <location>
        <begin position="39"/>
        <end position="48"/>
    </location>
</feature>
<comment type="similarity">
    <text evidence="1">Belongs to the F420H(2)-dependent quinone reductase family.</text>
</comment>
<organism evidence="4 5">
    <name type="scientific">Schumannella soli</name>
    <dbReference type="NCBI Taxonomy" id="2590779"/>
    <lineage>
        <taxon>Bacteria</taxon>
        <taxon>Bacillati</taxon>
        <taxon>Actinomycetota</taxon>
        <taxon>Actinomycetes</taxon>
        <taxon>Micrococcales</taxon>
        <taxon>Microbacteriaceae</taxon>
        <taxon>Schumannella</taxon>
    </lineage>
</organism>
<dbReference type="Pfam" id="PF04075">
    <property type="entry name" value="F420H2_quin_red"/>
    <property type="match status" value="1"/>
</dbReference>
<dbReference type="AlphaFoldDB" id="A0A506Y5S7"/>
<evidence type="ECO:0000313" key="4">
    <source>
        <dbReference type="EMBL" id="TPW77996.1"/>
    </source>
</evidence>
<dbReference type="InterPro" id="IPR004378">
    <property type="entry name" value="F420H2_quin_Rdtase"/>
</dbReference>
<sequence length="249" mass="26280">MGSGRVGPGRAGLRILASAAGRPARRLDVPPEQYPRTRRAVERCRSRDAGPCAEPAPRDRATELATEPATELALALAFALAPSGARIRGARVAVVSFNDGIIDEFRANGGHVSTYGFGDGLVLLHTVGARSGEARVHPVAAFPADSFDATAGGRTTASSPEAAGWLVVASAAGADAHPAWFHNLTANPEVRVEFGRDGEVHTVEARATVLDRAERDAAYAEIVRRSPGFGEYEKKTDRVIPVVRVTRIG</sequence>
<feature type="region of interest" description="Disordered" evidence="3">
    <location>
        <begin position="35"/>
        <end position="59"/>
    </location>
</feature>
<evidence type="ECO:0000256" key="2">
    <source>
        <dbReference type="ARBA" id="ARBA00049106"/>
    </source>
</evidence>
<dbReference type="GO" id="GO:0005886">
    <property type="term" value="C:plasma membrane"/>
    <property type="evidence" value="ECO:0007669"/>
    <property type="project" value="TreeGrafter"/>
</dbReference>
<dbReference type="Proteomes" id="UP000316252">
    <property type="component" value="Unassembled WGS sequence"/>
</dbReference>
<dbReference type="GO" id="GO:0070967">
    <property type="term" value="F:coenzyme F420 binding"/>
    <property type="evidence" value="ECO:0007669"/>
    <property type="project" value="TreeGrafter"/>
</dbReference>
<dbReference type="NCBIfam" id="TIGR00026">
    <property type="entry name" value="hi_GC_TIGR00026"/>
    <property type="match status" value="1"/>
</dbReference>